<reference evidence="1 2" key="1">
    <citation type="submission" date="2024-04" db="EMBL/GenBank/DDBJ databases">
        <title>Tritrichomonas musculus Genome.</title>
        <authorList>
            <person name="Alves-Ferreira E."/>
            <person name="Grigg M."/>
            <person name="Lorenzi H."/>
            <person name="Galac M."/>
        </authorList>
    </citation>
    <scope>NUCLEOTIDE SEQUENCE [LARGE SCALE GENOMIC DNA]</scope>
    <source>
        <strain evidence="1 2">EAF2021</strain>
    </source>
</reference>
<gene>
    <name evidence="1" type="ORF">M9Y10_029577</name>
</gene>
<accession>A0ABR2KNF5</accession>
<proteinExistence type="predicted"/>
<evidence type="ECO:0000313" key="2">
    <source>
        <dbReference type="Proteomes" id="UP001470230"/>
    </source>
</evidence>
<dbReference type="Proteomes" id="UP001470230">
    <property type="component" value="Unassembled WGS sequence"/>
</dbReference>
<sequence length="99" mass="11544">MTKQLWNKPKKCFFTNRDIAVKVRTEEEWKSLNQNRHSATNKHKYTTVEYDDNEINRFNRNIAKLSNGNPVNIVDNGIINIASSQVIDLISNDHILKKC</sequence>
<keyword evidence="2" id="KW-1185">Reference proteome</keyword>
<protein>
    <submittedName>
        <fullName evidence="1">Uncharacterized protein</fullName>
    </submittedName>
</protein>
<dbReference type="EMBL" id="JAPFFF010000004">
    <property type="protein sequence ID" value="KAK8892351.1"/>
    <property type="molecule type" value="Genomic_DNA"/>
</dbReference>
<evidence type="ECO:0000313" key="1">
    <source>
        <dbReference type="EMBL" id="KAK8892351.1"/>
    </source>
</evidence>
<name>A0ABR2KNF5_9EUKA</name>
<comment type="caution">
    <text evidence="1">The sequence shown here is derived from an EMBL/GenBank/DDBJ whole genome shotgun (WGS) entry which is preliminary data.</text>
</comment>
<organism evidence="1 2">
    <name type="scientific">Tritrichomonas musculus</name>
    <dbReference type="NCBI Taxonomy" id="1915356"/>
    <lineage>
        <taxon>Eukaryota</taxon>
        <taxon>Metamonada</taxon>
        <taxon>Parabasalia</taxon>
        <taxon>Tritrichomonadida</taxon>
        <taxon>Tritrichomonadidae</taxon>
        <taxon>Tritrichomonas</taxon>
    </lineage>
</organism>